<dbReference type="EMBL" id="BDSP01000081">
    <property type="protein sequence ID" value="GAX14550.1"/>
    <property type="molecule type" value="Genomic_DNA"/>
</dbReference>
<evidence type="ECO:0000256" key="2">
    <source>
        <dbReference type="ARBA" id="ARBA00001946"/>
    </source>
</evidence>
<name>A0A1Z5JKK5_FISSO</name>
<dbReference type="InterPro" id="IPR000999">
    <property type="entry name" value="RNase_III_dom"/>
</dbReference>
<organism evidence="10 11">
    <name type="scientific">Fistulifera solaris</name>
    <name type="common">Oleaginous diatom</name>
    <dbReference type="NCBI Taxonomy" id="1519565"/>
    <lineage>
        <taxon>Eukaryota</taxon>
        <taxon>Sar</taxon>
        <taxon>Stramenopiles</taxon>
        <taxon>Ochrophyta</taxon>
        <taxon>Bacillariophyta</taxon>
        <taxon>Bacillariophyceae</taxon>
        <taxon>Bacillariophycidae</taxon>
        <taxon>Naviculales</taxon>
        <taxon>Naviculaceae</taxon>
        <taxon>Fistulifera</taxon>
    </lineage>
</organism>
<dbReference type="OrthoDB" id="416741at2759"/>
<keyword evidence="8" id="KW-0464">Manganese</keyword>
<evidence type="ECO:0000256" key="6">
    <source>
        <dbReference type="ARBA" id="ARBA00022759"/>
    </source>
</evidence>
<dbReference type="PROSITE" id="PS50142">
    <property type="entry name" value="RNASE_3_2"/>
    <property type="match status" value="2"/>
</dbReference>
<dbReference type="PANTHER" id="PTHR14950">
    <property type="entry name" value="DICER-RELATED"/>
    <property type="match status" value="1"/>
</dbReference>
<dbReference type="Pfam" id="PF00636">
    <property type="entry name" value="Ribonuclease_3"/>
    <property type="match status" value="1"/>
</dbReference>
<evidence type="ECO:0000256" key="8">
    <source>
        <dbReference type="ARBA" id="ARBA00023211"/>
    </source>
</evidence>
<dbReference type="SMART" id="SM00535">
    <property type="entry name" value="RIBOc"/>
    <property type="match status" value="2"/>
</dbReference>
<dbReference type="Proteomes" id="UP000198406">
    <property type="component" value="Unassembled WGS sequence"/>
</dbReference>
<dbReference type="InterPro" id="IPR003100">
    <property type="entry name" value="PAZ_dom"/>
</dbReference>
<proteinExistence type="predicted"/>
<evidence type="ECO:0000313" key="10">
    <source>
        <dbReference type="EMBL" id="GAX14550.1"/>
    </source>
</evidence>
<keyword evidence="7" id="KW-0378">Hydrolase</keyword>
<evidence type="ECO:0000256" key="7">
    <source>
        <dbReference type="ARBA" id="ARBA00022801"/>
    </source>
</evidence>
<comment type="cofactor">
    <cofactor evidence="2">
        <name>Mg(2+)</name>
        <dbReference type="ChEBI" id="CHEBI:18420"/>
    </cofactor>
</comment>
<keyword evidence="6" id="KW-0255">Endonuclease</keyword>
<protein>
    <recommendedName>
        <fullName evidence="9">RNase III domain-containing protein</fullName>
    </recommendedName>
</protein>
<dbReference type="GO" id="GO:0000166">
    <property type="term" value="F:nucleotide binding"/>
    <property type="evidence" value="ECO:0007669"/>
    <property type="project" value="UniProtKB-KW"/>
</dbReference>
<gene>
    <name evidence="10" type="ORF">FisN_6Lh328</name>
</gene>
<dbReference type="Pfam" id="PF02170">
    <property type="entry name" value="PAZ"/>
    <property type="match status" value="1"/>
</dbReference>
<dbReference type="SUPFAM" id="SSF69065">
    <property type="entry name" value="RNase III domain-like"/>
    <property type="match status" value="2"/>
</dbReference>
<comment type="caution">
    <text evidence="10">The sequence shown here is derived from an EMBL/GenBank/DDBJ whole genome shotgun (WGS) entry which is preliminary data.</text>
</comment>
<comment type="cofactor">
    <cofactor evidence="1">
        <name>Mn(2+)</name>
        <dbReference type="ChEBI" id="CHEBI:29035"/>
    </cofactor>
</comment>
<dbReference type="Gene3D" id="1.10.1520.10">
    <property type="entry name" value="Ribonuclease III domain"/>
    <property type="match status" value="2"/>
</dbReference>
<keyword evidence="4" id="KW-0677">Repeat</keyword>
<accession>A0A1Z5JKK5</accession>
<sequence>MNGFKQSSLQRKWCESKLPFSFSFANGRGEGLNKSRNVDEDDNSLESLATECPITIEKSTEAVFQLYDWLQKEPSRNPISLLMQYYDDKAQRTRLQEKKLNVRDNIRCESLSESKIWWRFYFECPLSGIKVSSGLPQALLQSPDSTTFLAKATRNFFSADYITIDGCVYWDKKQAAKASCALVAILRLDPSRLGWHDGAVPLFVTEQPIPLHDAQEEECLENGYDQFPDWVRTIHDLGIRKPEISFHQESDLDECDDWNLTKPTRLYCKIFVRDPVRLSVTGTSCTSKSVALQSAVQELHKHLDVSFIKRLSPHNANSNRKSILQALPQSTHYNNKLPSWASSPFERNETYFLYELVLKTKSGKLVAEEKIPWIQSRKACTRIGVLLPKDPLSHSDACASYSDTIQFQALVEDGKLASCQVELVDRTVLRFDNDEGQNVSNSLQELVAFNELLAKWKQYGFGKQYDSAMCASRKSQYAGNECYLRDRTYMFVPLDSKSSAICIDWHCINETVRFRRARPLYDANFGDWIVPYLGKLDKRFPIITVFFFGWCVFAGQDTWSSKALAFVILMWGLLSVRKEPRSNFCESVICNRFLRHCGDLYAPHAIASSHNVSSNSKLIGFRVKRAKKEQLKTRFGLDLDTATFSDYYLKKYDVRIQYGHVPMIRASRINKHADANPMESPPPEPVYLVPELCSLLPLPRDFVYILDQADSFMPFLERKIDVRRLATSAIHSCLRDSSAATCLDSIREVEAFSRRFTDLIFVATTRCTVKAATPFERLEFFGDRVLAFFVALALTESHFCLSETYSTPFDSLSTSAKNRSIAGGALEIGLPRLILSKRCSWSSAYSYNHSQKGETLEFPDCFLSDVFEACVAATFLASQRCDEELRLLKALLEKAKLPMEGSAETISFSGKELFESSPLGKMRSNVVKEYFSNIPSAASNKLKKGLEVVDKVLGTQLTSKAQEDCSLYSLILCSLYNAEINYFAIYNENLCCPDLSGFAELKNTWSLLKMLNVIGCRALQLGVTSYLYERYPHITAGDLMLLFSIVVSEDTLAYIFTKNGLHNALFDDGVADNFIGHSRRAEILGKESWDLHGGWLVPGGTEEFRKRSCSNRDPAYTALRGGRLCGKTKKVGPKDTSVLTFSFHALIGAFVTTMGFDKAWNYLQPLFVEVMLLSPNEVREFGTSSLVENYMSGS</sequence>
<dbReference type="PANTHER" id="PTHR14950:SF76">
    <property type="match status" value="1"/>
</dbReference>
<evidence type="ECO:0000256" key="3">
    <source>
        <dbReference type="ARBA" id="ARBA00022722"/>
    </source>
</evidence>
<dbReference type="GO" id="GO:0006396">
    <property type="term" value="P:RNA processing"/>
    <property type="evidence" value="ECO:0007669"/>
    <property type="project" value="InterPro"/>
</dbReference>
<reference evidence="10 11" key="1">
    <citation type="journal article" date="2015" name="Plant Cell">
        <title>Oil accumulation by the oleaginous diatom Fistulifera solaris as revealed by the genome and transcriptome.</title>
        <authorList>
            <person name="Tanaka T."/>
            <person name="Maeda Y."/>
            <person name="Veluchamy A."/>
            <person name="Tanaka M."/>
            <person name="Abida H."/>
            <person name="Marechal E."/>
            <person name="Bowler C."/>
            <person name="Muto M."/>
            <person name="Sunaga Y."/>
            <person name="Tanaka M."/>
            <person name="Yoshino T."/>
            <person name="Taniguchi T."/>
            <person name="Fukuda Y."/>
            <person name="Nemoto M."/>
            <person name="Matsumoto M."/>
            <person name="Wong P.S."/>
            <person name="Aburatani S."/>
            <person name="Fujibuchi W."/>
        </authorList>
    </citation>
    <scope>NUCLEOTIDE SEQUENCE [LARGE SCALE GENOMIC DNA]</scope>
    <source>
        <strain evidence="10 11">JPCC DA0580</strain>
    </source>
</reference>
<evidence type="ECO:0000256" key="4">
    <source>
        <dbReference type="ARBA" id="ARBA00022737"/>
    </source>
</evidence>
<keyword evidence="11" id="KW-1185">Reference proteome</keyword>
<feature type="domain" description="RNase III" evidence="9">
    <location>
        <begin position="1011"/>
        <end position="1065"/>
    </location>
</feature>
<dbReference type="AlphaFoldDB" id="A0A1Z5JKK5"/>
<dbReference type="InParanoid" id="A0A1Z5JKK5"/>
<evidence type="ECO:0000259" key="9">
    <source>
        <dbReference type="PROSITE" id="PS50142"/>
    </source>
</evidence>
<evidence type="ECO:0000256" key="5">
    <source>
        <dbReference type="ARBA" id="ARBA00022741"/>
    </source>
</evidence>
<dbReference type="GO" id="GO:0003723">
    <property type="term" value="F:RNA binding"/>
    <property type="evidence" value="ECO:0007669"/>
    <property type="project" value="InterPro"/>
</dbReference>
<dbReference type="SUPFAM" id="SSF101690">
    <property type="entry name" value="PAZ domain"/>
    <property type="match status" value="1"/>
</dbReference>
<dbReference type="Gene3D" id="2.170.260.10">
    <property type="entry name" value="paz domain"/>
    <property type="match status" value="1"/>
</dbReference>
<keyword evidence="3" id="KW-0540">Nuclease</keyword>
<dbReference type="InterPro" id="IPR036389">
    <property type="entry name" value="RNase_III_sf"/>
</dbReference>
<evidence type="ECO:0000256" key="1">
    <source>
        <dbReference type="ARBA" id="ARBA00001936"/>
    </source>
</evidence>
<feature type="domain" description="RNase III" evidence="9">
    <location>
        <begin position="743"/>
        <end position="879"/>
    </location>
</feature>
<keyword evidence="5" id="KW-0547">Nucleotide-binding</keyword>
<dbReference type="GO" id="GO:0004525">
    <property type="term" value="F:ribonuclease III activity"/>
    <property type="evidence" value="ECO:0007669"/>
    <property type="project" value="InterPro"/>
</dbReference>
<evidence type="ECO:0000313" key="11">
    <source>
        <dbReference type="Proteomes" id="UP000198406"/>
    </source>
</evidence>
<dbReference type="InterPro" id="IPR036085">
    <property type="entry name" value="PAZ_dom_sf"/>
</dbReference>